<dbReference type="Proteomes" id="UP001597511">
    <property type="component" value="Unassembled WGS sequence"/>
</dbReference>
<dbReference type="RefSeq" id="WP_386094359.1">
    <property type="nucleotide sequence ID" value="NZ_JBHUOZ010000001.1"/>
</dbReference>
<keyword evidence="3 5" id="KW-0378">Hydrolase</keyword>
<proteinExistence type="predicted"/>
<evidence type="ECO:0000256" key="3">
    <source>
        <dbReference type="ARBA" id="ARBA00022801"/>
    </source>
</evidence>
<protein>
    <submittedName>
        <fullName evidence="5">Dipeptidase</fullName>
        <ecNumber evidence="5">3.4.13.-</ecNumber>
    </submittedName>
</protein>
<dbReference type="NCBIfam" id="NF005914">
    <property type="entry name" value="PRK07907.1"/>
    <property type="match status" value="1"/>
</dbReference>
<dbReference type="EMBL" id="JBHUOZ010000001">
    <property type="protein sequence ID" value="MFD2918366.1"/>
    <property type="molecule type" value="Genomic_DNA"/>
</dbReference>
<gene>
    <name evidence="5" type="ORF">ACFS6H_01515</name>
</gene>
<evidence type="ECO:0000313" key="6">
    <source>
        <dbReference type="Proteomes" id="UP001597511"/>
    </source>
</evidence>
<dbReference type="Pfam" id="PF07687">
    <property type="entry name" value="M20_dimer"/>
    <property type="match status" value="1"/>
</dbReference>
<dbReference type="CDD" id="cd05680">
    <property type="entry name" value="M20_dipept_like"/>
    <property type="match status" value="1"/>
</dbReference>
<evidence type="ECO:0000259" key="4">
    <source>
        <dbReference type="Pfam" id="PF07687"/>
    </source>
</evidence>
<dbReference type="NCBIfam" id="NF006579">
    <property type="entry name" value="PRK09104.1"/>
    <property type="match status" value="1"/>
</dbReference>
<dbReference type="InterPro" id="IPR011650">
    <property type="entry name" value="Peptidase_M20_dimer"/>
</dbReference>
<dbReference type="InterPro" id="IPR036264">
    <property type="entry name" value="Bact_exopeptidase_dim_dom"/>
</dbReference>
<dbReference type="InterPro" id="IPR002933">
    <property type="entry name" value="Peptidase_M20"/>
</dbReference>
<organism evidence="5 6">
    <name type="scientific">Terrimonas rubra</name>
    <dbReference type="NCBI Taxonomy" id="1035890"/>
    <lineage>
        <taxon>Bacteria</taxon>
        <taxon>Pseudomonadati</taxon>
        <taxon>Bacteroidota</taxon>
        <taxon>Chitinophagia</taxon>
        <taxon>Chitinophagales</taxon>
        <taxon>Chitinophagaceae</taxon>
        <taxon>Terrimonas</taxon>
    </lineage>
</organism>
<dbReference type="Pfam" id="PF01546">
    <property type="entry name" value="Peptidase_M20"/>
    <property type="match status" value="1"/>
</dbReference>
<dbReference type="Gene3D" id="3.30.70.360">
    <property type="match status" value="1"/>
</dbReference>
<evidence type="ECO:0000256" key="2">
    <source>
        <dbReference type="ARBA" id="ARBA00022723"/>
    </source>
</evidence>
<dbReference type="SUPFAM" id="SSF55031">
    <property type="entry name" value="Bacterial exopeptidase dimerisation domain"/>
    <property type="match status" value="1"/>
</dbReference>
<evidence type="ECO:0000256" key="1">
    <source>
        <dbReference type="ARBA" id="ARBA00022670"/>
    </source>
</evidence>
<dbReference type="GO" id="GO:0016805">
    <property type="term" value="F:dipeptidase activity"/>
    <property type="evidence" value="ECO:0007669"/>
    <property type="project" value="UniProtKB-KW"/>
</dbReference>
<sequence>MSQDWKQYQEANKERFLNEMLDLLRIPSISAKSEYKNDMQRCADAVKDSLLAAGADKAEVMATDGHPVVYGEKIIDPAKPTVLVYGHYDVQPVEPLELWHNDPFDPTIKDGKVFARGSADDKGQFYMHVKALETLVKTNTMTTNIKFLIEGEEEVGSPNLGKFVAANKELLKADVILISDSSLLSMENPSLDTGVRGLSYIEIEVTGANRDLHSGTYGGAVANPITILAKMIASCHDENNHITIPGFYDDVVVASEEERALINKAPYDEQEYKDELGVKELWGEKGYSTYERTGIRPTLEVNGIWGGYTGEGAKTVLPSKAYAKVSARLVPNQSSEKITEKLLNYFRTIAPASVEVKAELHHGGEPYMTPIDSKGYQAASKALETTFGKTPIPVRGGGSIPICSLLEKELGIKIVFMGFGLDNDNLHSPNEKYNIENYYKGIETIPYFHKFFAE</sequence>
<keyword evidence="1" id="KW-0645">Protease</keyword>
<keyword evidence="6" id="KW-1185">Reference proteome</keyword>
<comment type="caution">
    <text evidence="5">The sequence shown here is derived from an EMBL/GenBank/DDBJ whole genome shotgun (WGS) entry which is preliminary data.</text>
</comment>
<dbReference type="Gene3D" id="3.40.630.10">
    <property type="entry name" value="Zn peptidases"/>
    <property type="match status" value="1"/>
</dbReference>
<name>A0ABW6A2D5_9BACT</name>
<dbReference type="PANTHER" id="PTHR43270:SF12">
    <property type="entry name" value="SUCCINYL-DIAMINOPIMELATE DESUCCINYLASE"/>
    <property type="match status" value="1"/>
</dbReference>
<dbReference type="EC" id="3.4.13.-" evidence="5"/>
<dbReference type="SUPFAM" id="SSF53187">
    <property type="entry name" value="Zn-dependent exopeptidases"/>
    <property type="match status" value="1"/>
</dbReference>
<keyword evidence="5" id="KW-0224">Dipeptidase</keyword>
<feature type="domain" description="Peptidase M20 dimerisation" evidence="4">
    <location>
        <begin position="195"/>
        <end position="351"/>
    </location>
</feature>
<reference evidence="6" key="1">
    <citation type="journal article" date="2019" name="Int. J. Syst. Evol. Microbiol.">
        <title>The Global Catalogue of Microorganisms (GCM) 10K type strain sequencing project: providing services to taxonomists for standard genome sequencing and annotation.</title>
        <authorList>
            <consortium name="The Broad Institute Genomics Platform"/>
            <consortium name="The Broad Institute Genome Sequencing Center for Infectious Disease"/>
            <person name="Wu L."/>
            <person name="Ma J."/>
        </authorList>
    </citation>
    <scope>NUCLEOTIDE SEQUENCE [LARGE SCALE GENOMIC DNA]</scope>
    <source>
        <strain evidence="6">KCTC 23299</strain>
    </source>
</reference>
<evidence type="ECO:0000313" key="5">
    <source>
        <dbReference type="EMBL" id="MFD2918366.1"/>
    </source>
</evidence>
<dbReference type="NCBIfam" id="NF006053">
    <property type="entry name" value="PRK08201.1"/>
    <property type="match status" value="1"/>
</dbReference>
<keyword evidence="2" id="KW-0479">Metal-binding</keyword>
<dbReference type="InterPro" id="IPR051458">
    <property type="entry name" value="Cyt/Met_Dipeptidase"/>
</dbReference>
<dbReference type="PANTHER" id="PTHR43270">
    <property type="entry name" value="BETA-ALA-HIS DIPEPTIDASE"/>
    <property type="match status" value="1"/>
</dbReference>
<accession>A0ABW6A2D5</accession>